<feature type="transmembrane region" description="Helical" evidence="5">
    <location>
        <begin position="129"/>
        <end position="149"/>
    </location>
</feature>
<name>A0A6P4Z5R4_BRABE</name>
<dbReference type="AlphaFoldDB" id="A0A6P4Z5R4"/>
<feature type="transmembrane region" description="Helical" evidence="5">
    <location>
        <begin position="349"/>
        <end position="373"/>
    </location>
</feature>
<dbReference type="GO" id="GO:0022857">
    <property type="term" value="F:transmembrane transporter activity"/>
    <property type="evidence" value="ECO:0007669"/>
    <property type="project" value="InterPro"/>
</dbReference>
<feature type="transmembrane region" description="Helical" evidence="5">
    <location>
        <begin position="203"/>
        <end position="223"/>
    </location>
</feature>
<comment type="subcellular location">
    <subcellularLocation>
        <location evidence="1">Membrane</location>
        <topology evidence="1">Multi-pass membrane protein</topology>
    </subcellularLocation>
</comment>
<dbReference type="PANTHER" id="PTHR10924">
    <property type="entry name" value="MAJOR FACILITATOR SUPERFAMILY PROTEIN-RELATED"/>
    <property type="match status" value="1"/>
</dbReference>
<feature type="transmembrane region" description="Helical" evidence="5">
    <location>
        <begin position="385"/>
        <end position="407"/>
    </location>
</feature>
<dbReference type="GO" id="GO:0016020">
    <property type="term" value="C:membrane"/>
    <property type="evidence" value="ECO:0007669"/>
    <property type="project" value="UniProtKB-SubCell"/>
</dbReference>
<keyword evidence="3 5" id="KW-1133">Transmembrane helix</keyword>
<feature type="transmembrane region" description="Helical" evidence="5">
    <location>
        <begin position="325"/>
        <end position="343"/>
    </location>
</feature>
<gene>
    <name evidence="8" type="primary">LOC109475651</name>
</gene>
<dbReference type="InterPro" id="IPR049680">
    <property type="entry name" value="FLVCR1-2_SLC49-like"/>
</dbReference>
<dbReference type="PROSITE" id="PS50850">
    <property type="entry name" value="MFS"/>
    <property type="match status" value="1"/>
</dbReference>
<dbReference type="SUPFAM" id="SSF103473">
    <property type="entry name" value="MFS general substrate transporter"/>
    <property type="match status" value="1"/>
</dbReference>
<keyword evidence="2 5" id="KW-0812">Transmembrane</keyword>
<evidence type="ECO:0000256" key="1">
    <source>
        <dbReference type="ARBA" id="ARBA00004141"/>
    </source>
</evidence>
<evidence type="ECO:0000313" key="8">
    <source>
        <dbReference type="RefSeq" id="XP_019631958.1"/>
    </source>
</evidence>
<dbReference type="InterPro" id="IPR020846">
    <property type="entry name" value="MFS_dom"/>
</dbReference>
<keyword evidence="4 5" id="KW-0472">Membrane</keyword>
<dbReference type="RefSeq" id="XP_019631958.1">
    <property type="nucleotide sequence ID" value="XM_019776399.1"/>
</dbReference>
<keyword evidence="7" id="KW-1185">Reference proteome</keyword>
<dbReference type="Pfam" id="PF07690">
    <property type="entry name" value="MFS_1"/>
    <property type="match status" value="1"/>
</dbReference>
<sequence>MEVVNGNDQESLLKSSVNVERSTTDYRVYRRRWFILAVLCVLNLSNGTIWLSFAPIADQTAEFYNVSLTTVNWLSLVYMIASIPLGLLATWLLDTLGLRAGIILAACLNLIGPGLRVVSAIPMDMSDSVRFPLVLIGQTVAAVAQPFIIESPAKVAAVWFAQNERATANMIGSMSNPLGLLLANILSPALITTDKHAANDFVLLLSVYCALPLLGLLMALFGVCSSEPPSPPTASAAAESESFFQGLKKLARNRQYWVLCVVFGSGLGLFSTLTTILEQVLCPRGYDDSISGLCAALMIICGVVGAGVAGVFVDKTKMFQEVVKVSYAMAGIGFVILAVLSRYRNLDAVMVVSSGIFGFFGFALYPISLELAVEVSYPVAEATSAGLLVVSGQIQGIILVFLAQALALPLSAGDAPYANCGTNGDIVPQDNTVTMLVFAGISCVAAVVQIIFLHPEYKRLKAEREEAEANKAPTYNGVTI</sequence>
<dbReference type="PANTHER" id="PTHR10924:SF6">
    <property type="entry name" value="SOLUTE CARRIER FAMILY 49 MEMBER A3"/>
    <property type="match status" value="1"/>
</dbReference>
<dbReference type="Proteomes" id="UP000515135">
    <property type="component" value="Unplaced"/>
</dbReference>
<organism evidence="7 8">
    <name type="scientific">Branchiostoma belcheri</name>
    <name type="common">Amphioxus</name>
    <dbReference type="NCBI Taxonomy" id="7741"/>
    <lineage>
        <taxon>Eukaryota</taxon>
        <taxon>Metazoa</taxon>
        <taxon>Chordata</taxon>
        <taxon>Cephalochordata</taxon>
        <taxon>Leptocardii</taxon>
        <taxon>Amphioxiformes</taxon>
        <taxon>Branchiostomatidae</taxon>
        <taxon>Branchiostoma</taxon>
    </lineage>
</organism>
<feature type="transmembrane region" description="Helical" evidence="5">
    <location>
        <begin position="73"/>
        <end position="93"/>
    </location>
</feature>
<dbReference type="CDD" id="cd17399">
    <property type="entry name" value="MFS_MFSD7"/>
    <property type="match status" value="1"/>
</dbReference>
<evidence type="ECO:0000259" key="6">
    <source>
        <dbReference type="PROSITE" id="PS50850"/>
    </source>
</evidence>
<feature type="transmembrane region" description="Helical" evidence="5">
    <location>
        <begin position="33"/>
        <end position="53"/>
    </location>
</feature>
<evidence type="ECO:0000256" key="4">
    <source>
        <dbReference type="ARBA" id="ARBA00023136"/>
    </source>
</evidence>
<evidence type="ECO:0000256" key="5">
    <source>
        <dbReference type="SAM" id="Phobius"/>
    </source>
</evidence>
<feature type="transmembrane region" description="Helical" evidence="5">
    <location>
        <begin position="289"/>
        <end position="313"/>
    </location>
</feature>
<accession>A0A6P4Z5R4</accession>
<reference evidence="8" key="1">
    <citation type="submission" date="2025-08" db="UniProtKB">
        <authorList>
            <consortium name="RefSeq"/>
        </authorList>
    </citation>
    <scope>IDENTIFICATION</scope>
    <source>
        <tissue evidence="8">Gonad</tissue>
    </source>
</reference>
<dbReference type="GeneID" id="109475651"/>
<evidence type="ECO:0000256" key="2">
    <source>
        <dbReference type="ARBA" id="ARBA00022692"/>
    </source>
</evidence>
<evidence type="ECO:0000313" key="7">
    <source>
        <dbReference type="Proteomes" id="UP000515135"/>
    </source>
</evidence>
<dbReference type="Gene3D" id="1.20.1250.20">
    <property type="entry name" value="MFS general substrate transporter like domains"/>
    <property type="match status" value="2"/>
</dbReference>
<feature type="transmembrane region" description="Helical" evidence="5">
    <location>
        <begin position="433"/>
        <end position="454"/>
    </location>
</feature>
<dbReference type="OrthoDB" id="422206at2759"/>
<feature type="transmembrane region" description="Helical" evidence="5">
    <location>
        <begin position="170"/>
        <end position="191"/>
    </location>
</feature>
<proteinExistence type="predicted"/>
<dbReference type="KEGG" id="bbel:109475651"/>
<dbReference type="InterPro" id="IPR011701">
    <property type="entry name" value="MFS"/>
</dbReference>
<feature type="transmembrane region" description="Helical" evidence="5">
    <location>
        <begin position="256"/>
        <end position="277"/>
    </location>
</feature>
<protein>
    <submittedName>
        <fullName evidence="8">Major facilitator superfamily domain-containing protein 7-like isoform X1</fullName>
    </submittedName>
</protein>
<evidence type="ECO:0000256" key="3">
    <source>
        <dbReference type="ARBA" id="ARBA00022989"/>
    </source>
</evidence>
<dbReference type="InterPro" id="IPR036259">
    <property type="entry name" value="MFS_trans_sf"/>
</dbReference>
<feature type="transmembrane region" description="Helical" evidence="5">
    <location>
        <begin position="100"/>
        <end position="123"/>
    </location>
</feature>
<feature type="domain" description="Major facilitator superfamily (MFS) profile" evidence="6">
    <location>
        <begin position="32"/>
        <end position="458"/>
    </location>
</feature>